<evidence type="ECO:0000256" key="2">
    <source>
        <dbReference type="SAM" id="MobiDB-lite"/>
    </source>
</evidence>
<organism evidence="3 4">
    <name type="scientific">Arabis alpina</name>
    <name type="common">Alpine rock-cress</name>
    <dbReference type="NCBI Taxonomy" id="50452"/>
    <lineage>
        <taxon>Eukaryota</taxon>
        <taxon>Viridiplantae</taxon>
        <taxon>Streptophyta</taxon>
        <taxon>Embryophyta</taxon>
        <taxon>Tracheophyta</taxon>
        <taxon>Spermatophyta</taxon>
        <taxon>Magnoliopsida</taxon>
        <taxon>eudicotyledons</taxon>
        <taxon>Gunneridae</taxon>
        <taxon>Pentapetalae</taxon>
        <taxon>rosids</taxon>
        <taxon>malvids</taxon>
        <taxon>Brassicales</taxon>
        <taxon>Brassicaceae</taxon>
        <taxon>Arabideae</taxon>
        <taxon>Arabis</taxon>
    </lineage>
</organism>
<gene>
    <name evidence="3" type="ordered locus">AALP_Aa4g015400</name>
</gene>
<feature type="compositionally biased region" description="Basic and acidic residues" evidence="2">
    <location>
        <begin position="189"/>
        <end position="202"/>
    </location>
</feature>
<feature type="region of interest" description="Disordered" evidence="2">
    <location>
        <begin position="175"/>
        <end position="203"/>
    </location>
</feature>
<dbReference type="AlphaFoldDB" id="A0A087H0H3"/>
<proteinExistence type="predicted"/>
<dbReference type="EMBL" id="CM002872">
    <property type="protein sequence ID" value="KFK35625.1"/>
    <property type="molecule type" value="Genomic_DNA"/>
</dbReference>
<dbReference type="Gramene" id="KFK35625">
    <property type="protein sequence ID" value="KFK35625"/>
    <property type="gene ID" value="AALP_AA4G015400"/>
</dbReference>
<feature type="region of interest" description="Disordered" evidence="2">
    <location>
        <begin position="1"/>
        <end position="30"/>
    </location>
</feature>
<evidence type="ECO:0008006" key="5">
    <source>
        <dbReference type="Google" id="ProtNLM"/>
    </source>
</evidence>
<evidence type="ECO:0000313" key="3">
    <source>
        <dbReference type="EMBL" id="KFK35625.1"/>
    </source>
</evidence>
<keyword evidence="1" id="KW-0175">Coiled coil</keyword>
<dbReference type="Proteomes" id="UP000029120">
    <property type="component" value="Chromosome 4"/>
</dbReference>
<evidence type="ECO:0000313" key="4">
    <source>
        <dbReference type="Proteomes" id="UP000029120"/>
    </source>
</evidence>
<reference evidence="4" key="1">
    <citation type="journal article" date="2015" name="Nat. Plants">
        <title>Genome expansion of Arabis alpina linked with retrotransposition and reduced symmetric DNA methylation.</title>
        <authorList>
            <person name="Willing E.M."/>
            <person name="Rawat V."/>
            <person name="Mandakova T."/>
            <person name="Maumus F."/>
            <person name="James G.V."/>
            <person name="Nordstroem K.J."/>
            <person name="Becker C."/>
            <person name="Warthmann N."/>
            <person name="Chica C."/>
            <person name="Szarzynska B."/>
            <person name="Zytnicki M."/>
            <person name="Albani M.C."/>
            <person name="Kiefer C."/>
            <person name="Bergonzi S."/>
            <person name="Castaings L."/>
            <person name="Mateos J.L."/>
            <person name="Berns M.C."/>
            <person name="Bujdoso N."/>
            <person name="Piofczyk T."/>
            <person name="de Lorenzo L."/>
            <person name="Barrero-Sicilia C."/>
            <person name="Mateos I."/>
            <person name="Piednoel M."/>
            <person name="Hagmann J."/>
            <person name="Chen-Min-Tao R."/>
            <person name="Iglesias-Fernandez R."/>
            <person name="Schuster S.C."/>
            <person name="Alonso-Blanco C."/>
            <person name="Roudier F."/>
            <person name="Carbonero P."/>
            <person name="Paz-Ares J."/>
            <person name="Davis S.J."/>
            <person name="Pecinka A."/>
            <person name="Quesneville H."/>
            <person name="Colot V."/>
            <person name="Lysak M.A."/>
            <person name="Weigel D."/>
            <person name="Coupland G."/>
            <person name="Schneeberger K."/>
        </authorList>
    </citation>
    <scope>NUCLEOTIDE SEQUENCE [LARGE SCALE GENOMIC DNA]</scope>
    <source>
        <strain evidence="4">cv. Pajares</strain>
    </source>
</reference>
<feature type="compositionally biased region" description="Basic and acidic residues" evidence="2">
    <location>
        <begin position="7"/>
        <end position="29"/>
    </location>
</feature>
<feature type="coiled-coil region" evidence="1">
    <location>
        <begin position="259"/>
        <end position="303"/>
    </location>
</feature>
<name>A0A087H0H3_ARAAL</name>
<protein>
    <recommendedName>
        <fullName evidence="5">DUF1204 domain-containing protein</fullName>
    </recommendedName>
</protein>
<accession>A0A087H0H3</accession>
<keyword evidence="4" id="KW-1185">Reference proteome</keyword>
<sequence>MGPEAEASSRRIDGDGHQGPNETRRHEEPEFISWFLHRPRRSSDEVLEVEDMKTGSEPKTRARCGIPEEIVFVVPLPVDRADNPPSGCFTMIETFVEHCFLRFPIPGFLLRFLSANNIALVHINPRGLRYLIGIFVLGQETIVPKSLRAGAGTVASPLSPPPVLAPDELAKQSELSRKRAFYSSRKGKGHTDESHAKEHRVDVSSSSAAEEIVLRCSGASAYATYFPRLSASGTGFPPSGGLRHGGAYATTTNKAFERLYELVERNKVLEEEVKNKKDLDAKVERLELDHAKDKEMIAKLKRRLASADTRAVEAVDTVREEVTRGFGGRVSRDAMLLLRLGGNAKEDMLDLAEVDANLEFIKDIWMKKVTNLKVKVERLEGLQAEIYDAWDVFKELLDEVLEVLGIPDVGGEIPVVQEEQVSEVAGPTTTETFLPGPCLERRSASRESILRRE</sequence>
<evidence type="ECO:0000256" key="1">
    <source>
        <dbReference type="SAM" id="Coils"/>
    </source>
</evidence>